<sequence>MGKSLQQSEQAPHARRGWTDLSNTHGPRALLCLRLSNAVIRPVPDFSAFSIKTKLDDGRPVTLRAVHRDDGPRIRRAFHTLGSETIHARFFEYRAEVTEAELAQITGVDFKRDAALLVTTGAGVDEVVIGGVSYFALDDFDPPKRAELAFTIVDGYQGHGMGRVLMQEIIEIARANGIHYLEADLFADNIPMLHVFQHAGLPLVLLREEDTIHIRLEVRGA</sequence>
<dbReference type="Proteomes" id="UP000256900">
    <property type="component" value="Unassembled WGS sequence"/>
</dbReference>
<feature type="region of interest" description="Disordered" evidence="1">
    <location>
        <begin position="1"/>
        <end position="21"/>
    </location>
</feature>
<feature type="compositionally biased region" description="Polar residues" evidence="1">
    <location>
        <begin position="1"/>
        <end position="10"/>
    </location>
</feature>
<dbReference type="CDD" id="cd04301">
    <property type="entry name" value="NAT_SF"/>
    <property type="match status" value="1"/>
</dbReference>
<gene>
    <name evidence="3" type="ORF">DES32_0991</name>
</gene>
<accession>A0A3D9YXK0</accession>
<dbReference type="GO" id="GO:0016747">
    <property type="term" value="F:acyltransferase activity, transferring groups other than amino-acyl groups"/>
    <property type="evidence" value="ECO:0007669"/>
    <property type="project" value="InterPro"/>
</dbReference>
<dbReference type="OrthoDB" id="9807426at2"/>
<evidence type="ECO:0000313" key="3">
    <source>
        <dbReference type="EMBL" id="REF87371.1"/>
    </source>
</evidence>
<dbReference type="SUPFAM" id="SSF55729">
    <property type="entry name" value="Acyl-CoA N-acyltransferases (Nat)"/>
    <property type="match status" value="1"/>
</dbReference>
<name>A0A3D9YXK0_9HYPH</name>
<organism evidence="3 4">
    <name type="scientific">Methylovirgula ligni</name>
    <dbReference type="NCBI Taxonomy" id="569860"/>
    <lineage>
        <taxon>Bacteria</taxon>
        <taxon>Pseudomonadati</taxon>
        <taxon>Pseudomonadota</taxon>
        <taxon>Alphaproteobacteria</taxon>
        <taxon>Hyphomicrobiales</taxon>
        <taxon>Beijerinckiaceae</taxon>
        <taxon>Methylovirgula</taxon>
    </lineage>
</organism>
<dbReference type="Pfam" id="PF00583">
    <property type="entry name" value="Acetyltransf_1"/>
    <property type="match status" value="1"/>
</dbReference>
<feature type="domain" description="N-acetyltransferase" evidence="2">
    <location>
        <begin position="72"/>
        <end position="221"/>
    </location>
</feature>
<dbReference type="EMBL" id="QUMO01000002">
    <property type="protein sequence ID" value="REF87371.1"/>
    <property type="molecule type" value="Genomic_DNA"/>
</dbReference>
<keyword evidence="3" id="KW-0808">Transferase</keyword>
<dbReference type="PROSITE" id="PS51186">
    <property type="entry name" value="GNAT"/>
    <property type="match status" value="1"/>
</dbReference>
<protein>
    <submittedName>
        <fullName evidence="3">RimJ/RimL family protein N-acetyltransferase</fullName>
    </submittedName>
</protein>
<comment type="caution">
    <text evidence="3">The sequence shown here is derived from an EMBL/GenBank/DDBJ whole genome shotgun (WGS) entry which is preliminary data.</text>
</comment>
<reference evidence="3 4" key="1">
    <citation type="submission" date="2018-08" db="EMBL/GenBank/DDBJ databases">
        <title>Genomic Encyclopedia of Type Strains, Phase IV (KMG-IV): sequencing the most valuable type-strain genomes for metagenomic binning, comparative biology and taxonomic classification.</title>
        <authorList>
            <person name="Goeker M."/>
        </authorList>
    </citation>
    <scope>NUCLEOTIDE SEQUENCE [LARGE SCALE GENOMIC DNA]</scope>
    <source>
        <strain evidence="3 4">BW863</strain>
    </source>
</reference>
<evidence type="ECO:0000313" key="4">
    <source>
        <dbReference type="Proteomes" id="UP000256900"/>
    </source>
</evidence>
<dbReference type="InterPro" id="IPR000182">
    <property type="entry name" value="GNAT_dom"/>
</dbReference>
<evidence type="ECO:0000259" key="2">
    <source>
        <dbReference type="PROSITE" id="PS51186"/>
    </source>
</evidence>
<dbReference type="Gene3D" id="3.40.630.30">
    <property type="match status" value="1"/>
</dbReference>
<dbReference type="AlphaFoldDB" id="A0A3D9YXK0"/>
<proteinExistence type="predicted"/>
<evidence type="ECO:0000256" key="1">
    <source>
        <dbReference type="SAM" id="MobiDB-lite"/>
    </source>
</evidence>
<keyword evidence="4" id="KW-1185">Reference proteome</keyword>
<dbReference type="InterPro" id="IPR016181">
    <property type="entry name" value="Acyl_CoA_acyltransferase"/>
</dbReference>